<accession>A0ABP6H5Q2</accession>
<reference evidence="3" key="1">
    <citation type="journal article" date="2019" name="Int. J. Syst. Evol. Microbiol.">
        <title>The Global Catalogue of Microorganisms (GCM) 10K type strain sequencing project: providing services to taxonomists for standard genome sequencing and annotation.</title>
        <authorList>
            <consortium name="The Broad Institute Genomics Platform"/>
            <consortium name="The Broad Institute Genome Sequencing Center for Infectious Disease"/>
            <person name="Wu L."/>
            <person name="Ma J."/>
        </authorList>
    </citation>
    <scope>NUCLEOTIDE SEQUENCE [LARGE SCALE GENOMIC DNA]</scope>
    <source>
        <strain evidence="3">JCM 8201</strain>
    </source>
</reference>
<sequence>MPASAGRNSSETHGTVNSTGTGTGTGLPIFSAAFARTPTPPGHSCQCTVPSATVTAL</sequence>
<evidence type="ECO:0000256" key="1">
    <source>
        <dbReference type="SAM" id="MobiDB-lite"/>
    </source>
</evidence>
<evidence type="ECO:0000313" key="3">
    <source>
        <dbReference type="Proteomes" id="UP001501842"/>
    </source>
</evidence>
<feature type="compositionally biased region" description="Polar residues" evidence="1">
    <location>
        <begin position="1"/>
        <end position="18"/>
    </location>
</feature>
<feature type="region of interest" description="Disordered" evidence="1">
    <location>
        <begin position="1"/>
        <end position="27"/>
    </location>
</feature>
<dbReference type="Proteomes" id="UP001501842">
    <property type="component" value="Unassembled WGS sequence"/>
</dbReference>
<proteinExistence type="predicted"/>
<organism evidence="2 3">
    <name type="scientific">Actinocorallia aurantiaca</name>
    <dbReference type="NCBI Taxonomy" id="46204"/>
    <lineage>
        <taxon>Bacteria</taxon>
        <taxon>Bacillati</taxon>
        <taxon>Actinomycetota</taxon>
        <taxon>Actinomycetes</taxon>
        <taxon>Streptosporangiales</taxon>
        <taxon>Thermomonosporaceae</taxon>
        <taxon>Actinocorallia</taxon>
    </lineage>
</organism>
<keyword evidence="3" id="KW-1185">Reference proteome</keyword>
<dbReference type="EMBL" id="BAAATZ010000032">
    <property type="protein sequence ID" value="GAA2736410.1"/>
    <property type="molecule type" value="Genomic_DNA"/>
</dbReference>
<evidence type="ECO:0000313" key="2">
    <source>
        <dbReference type="EMBL" id="GAA2736410.1"/>
    </source>
</evidence>
<comment type="caution">
    <text evidence="2">The sequence shown here is derived from an EMBL/GenBank/DDBJ whole genome shotgun (WGS) entry which is preliminary data.</text>
</comment>
<protein>
    <submittedName>
        <fullName evidence="2">Uncharacterized protein</fullName>
    </submittedName>
</protein>
<gene>
    <name evidence="2" type="ORF">GCM10010439_63420</name>
</gene>
<dbReference type="RefSeq" id="WP_344456120.1">
    <property type="nucleotide sequence ID" value="NZ_BAAATZ010000032.1"/>
</dbReference>
<name>A0ABP6H5Q2_9ACTN</name>